<keyword evidence="17" id="KW-1185">Reference proteome</keyword>
<feature type="repeat" description="ANK" evidence="12">
    <location>
        <begin position="273"/>
        <end position="305"/>
    </location>
</feature>
<dbReference type="PANTHER" id="PTHR47143">
    <property type="entry name" value="TRANSIENT RECEPTOR POTENTIAL CATION CHANNEL PROTEIN PAINLESS"/>
    <property type="match status" value="1"/>
</dbReference>
<evidence type="ECO:0000256" key="14">
    <source>
        <dbReference type="SAM" id="Phobius"/>
    </source>
</evidence>
<evidence type="ECO:0000256" key="9">
    <source>
        <dbReference type="ARBA" id="ARBA00023136"/>
    </source>
</evidence>
<keyword evidence="7 12" id="KW-0040">ANK repeat</keyword>
<keyword evidence="9 14" id="KW-0472">Membrane</keyword>
<proteinExistence type="predicted"/>
<evidence type="ECO:0000256" key="11">
    <source>
        <dbReference type="ARBA" id="ARBA00023303"/>
    </source>
</evidence>
<keyword evidence="8" id="KW-0406">Ion transport</keyword>
<feature type="transmembrane region" description="Helical" evidence="14">
    <location>
        <begin position="869"/>
        <end position="899"/>
    </location>
</feature>
<evidence type="ECO:0000256" key="12">
    <source>
        <dbReference type="PROSITE-ProRule" id="PRU00023"/>
    </source>
</evidence>
<dbReference type="GO" id="GO:0005216">
    <property type="term" value="F:monoatomic ion channel activity"/>
    <property type="evidence" value="ECO:0007669"/>
    <property type="project" value="InterPro"/>
</dbReference>
<dbReference type="SUPFAM" id="SSF48403">
    <property type="entry name" value="Ankyrin repeat"/>
    <property type="match status" value="2"/>
</dbReference>
<feature type="transmembrane region" description="Helical" evidence="14">
    <location>
        <begin position="839"/>
        <end position="857"/>
    </location>
</feature>
<comment type="caution">
    <text evidence="16">The sequence shown here is derived from an EMBL/GenBank/DDBJ whole genome shotgun (WGS) entry which is preliminary data.</text>
</comment>
<evidence type="ECO:0000256" key="3">
    <source>
        <dbReference type="ARBA" id="ARBA00022606"/>
    </source>
</evidence>
<evidence type="ECO:0000256" key="1">
    <source>
        <dbReference type="ARBA" id="ARBA00004141"/>
    </source>
</evidence>
<feature type="transmembrane region" description="Helical" evidence="14">
    <location>
        <begin position="729"/>
        <end position="750"/>
    </location>
</feature>
<feature type="repeat" description="ANK" evidence="12">
    <location>
        <begin position="561"/>
        <end position="593"/>
    </location>
</feature>
<protein>
    <submittedName>
        <fullName evidence="16">Transient receptor potential cation channel subfamily A member 1</fullName>
    </submittedName>
</protein>
<keyword evidence="16" id="KW-0675">Receptor</keyword>
<dbReference type="InterPro" id="IPR005821">
    <property type="entry name" value="Ion_trans_dom"/>
</dbReference>
<keyword evidence="11" id="KW-0407">Ion channel</keyword>
<sequence length="1103" mass="124484">MTDQRILELSFKESPSSVREKLISETSLDGSTCLDDNVEMDNYSQEKPEGFHKNFHRMLSTGQGVSVLEAVQQECLKEGGSQLTSSTEEELFNATDSDGCTLLHHAARCNKSATINILLDVGNVDIDQVQNMGFTALHLAVRHKSIEALKLLLKRGADPNKPDNDECTPLLFASRRGYTEIADILLSDERIKVNYANLAKITPLLAACAGGSKPMCEMLIAHNADITTKSSNMTTALHYAAFSGHAEICELLITTAKKLQLPLKDFLEERNVEDSTALHMSCFKGYTGVAKLLLQHGVDYEAVRGVNLSTPLHLTAFRGHEEMTRLLISSGAMVDSKDGHLQTPLHQAAKLNHTKIAEILLENGASIEAKNMMDMTPFLIAVAHGAKETVEVLLDRGADLFARDSFHNSGLHLAVMYKRKEMIHTLLKRDKEKLVELRSNDLQTVIHLAARYEEPERKKAECRKHGVPQIPLSLCMHMLTYAHIKSLVNWTYGWRRVDSILDAISGLILNILEEKHCYSEQQDIHSKIPLHHAAENGSLECIKALLRCSQFLISLNDRDDKGKTPLHLAASNNHVEAFNLLLAKGGDVGCQDHQQSTALHLAVQADKPVDQQYLAIGVSDFSFRFNYLRHLMFDRWKEVVHASSKDQIPAMEKLIQKFPEVAEIDHRPINHLEYTVTFNFKLLDPFNSLSSDHYFFGPGAMATYRRERLLNHSVTQALLRWKWLVLGKYLNYFNFATFLAFLVMFSYFIVDKRSRVRLTSNSGIDKGSDSENSSALQGVVFAFVILSIMSEIIQLAWLRLNYFKEYSNLLDLAMEITALIYILPYVTHDELYGNAQVQWTAGTWALLLTYINCILSLRRVSGVAIYISMYVEVFLTFIKVIAIFTVFLIGYALVFHVLLIQEDNFSSVWISFVKTVVMMVGEMDYSDLLSSYVVNSAKVPGTEMSYVPLPVLSHIMFMLFVLSVSIILMNLLVGLAVGDIDSIQKTATLRNLIDQATVVDDIQRRYPKWILKYTYQESLVIKPNQNRFLKMLQLSGSGITDSGFLDSLRKEQSSEGDGDQDLDNYEEQRYKKQEKRIKNLQATVDAQTELLKAIADKLQIEKR</sequence>
<dbReference type="InterPro" id="IPR002110">
    <property type="entry name" value="Ankyrin_rpt"/>
</dbReference>
<evidence type="ECO:0000259" key="15">
    <source>
        <dbReference type="Pfam" id="PF00520"/>
    </source>
</evidence>
<dbReference type="PROSITE" id="PS50088">
    <property type="entry name" value="ANK_REPEAT"/>
    <property type="match status" value="6"/>
</dbReference>
<organism evidence="16 17">
    <name type="scientific">Acropora cervicornis</name>
    <name type="common">Staghorn coral</name>
    <dbReference type="NCBI Taxonomy" id="6130"/>
    <lineage>
        <taxon>Eukaryota</taxon>
        <taxon>Metazoa</taxon>
        <taxon>Cnidaria</taxon>
        <taxon>Anthozoa</taxon>
        <taxon>Hexacorallia</taxon>
        <taxon>Scleractinia</taxon>
        <taxon>Astrocoeniina</taxon>
        <taxon>Acroporidae</taxon>
        <taxon>Acropora</taxon>
    </lineage>
</organism>
<gene>
    <name evidence="16" type="ORF">P5673_004241</name>
</gene>
<reference evidence="16" key="2">
    <citation type="journal article" date="2023" name="Science">
        <title>Genomic signatures of disease resistance in endangered staghorn corals.</title>
        <authorList>
            <person name="Vollmer S.V."/>
            <person name="Selwyn J.D."/>
            <person name="Despard B.A."/>
            <person name="Roesel C.L."/>
        </authorList>
    </citation>
    <scope>NUCLEOTIDE SEQUENCE</scope>
    <source>
        <strain evidence="16">K2</strain>
    </source>
</reference>
<feature type="repeat" description="ANK" evidence="12">
    <location>
        <begin position="340"/>
        <end position="372"/>
    </location>
</feature>
<evidence type="ECO:0000256" key="8">
    <source>
        <dbReference type="ARBA" id="ARBA00023065"/>
    </source>
</evidence>
<reference evidence="16" key="1">
    <citation type="journal article" date="2023" name="G3 (Bethesda)">
        <title>Whole genome assembly and annotation of the endangered Caribbean coral Acropora cervicornis.</title>
        <authorList>
            <person name="Selwyn J.D."/>
            <person name="Vollmer S.V."/>
        </authorList>
    </citation>
    <scope>NUCLEOTIDE SEQUENCE</scope>
    <source>
        <strain evidence="16">K2</strain>
    </source>
</reference>
<keyword evidence="13" id="KW-0175">Coiled coil</keyword>
<keyword evidence="2" id="KW-0813">Transport</keyword>
<keyword evidence="10" id="KW-0325">Glycoprotein</keyword>
<evidence type="ECO:0000256" key="6">
    <source>
        <dbReference type="ARBA" id="ARBA00022989"/>
    </source>
</evidence>
<dbReference type="Gene3D" id="1.25.40.20">
    <property type="entry name" value="Ankyrin repeat-containing domain"/>
    <property type="match status" value="4"/>
</dbReference>
<accession>A0AAD9R0K8</accession>
<dbReference type="PRINTS" id="PR01415">
    <property type="entry name" value="ANKYRIN"/>
</dbReference>
<dbReference type="SMART" id="SM00248">
    <property type="entry name" value="ANK"/>
    <property type="match status" value="12"/>
</dbReference>
<evidence type="ECO:0000256" key="13">
    <source>
        <dbReference type="SAM" id="Coils"/>
    </source>
</evidence>
<dbReference type="EMBL" id="JARQWQ010000007">
    <property type="protein sequence ID" value="KAK2570565.1"/>
    <property type="molecule type" value="Genomic_DNA"/>
</dbReference>
<dbReference type="AlphaFoldDB" id="A0AAD9R0K8"/>
<evidence type="ECO:0000256" key="4">
    <source>
        <dbReference type="ARBA" id="ARBA00022692"/>
    </source>
</evidence>
<feature type="repeat" description="ANK" evidence="12">
    <location>
        <begin position="373"/>
        <end position="405"/>
    </location>
</feature>
<feature type="transmembrane region" description="Helical" evidence="14">
    <location>
        <begin position="775"/>
        <end position="797"/>
    </location>
</feature>
<dbReference type="PROSITE" id="PS50297">
    <property type="entry name" value="ANK_REP_REGION"/>
    <property type="match status" value="6"/>
</dbReference>
<dbReference type="InterPro" id="IPR052076">
    <property type="entry name" value="TRP_cation_channel"/>
</dbReference>
<evidence type="ECO:0000256" key="7">
    <source>
        <dbReference type="ARBA" id="ARBA00023043"/>
    </source>
</evidence>
<evidence type="ECO:0000256" key="2">
    <source>
        <dbReference type="ARBA" id="ARBA00022448"/>
    </source>
</evidence>
<evidence type="ECO:0000256" key="10">
    <source>
        <dbReference type="ARBA" id="ARBA00023180"/>
    </source>
</evidence>
<comment type="subcellular location">
    <subcellularLocation>
        <location evidence="1">Membrane</location>
        <topology evidence="1">Multi-pass membrane protein</topology>
    </subcellularLocation>
</comment>
<keyword evidence="6 14" id="KW-1133">Transmembrane helix</keyword>
<keyword evidence="4 14" id="KW-0812">Transmembrane</keyword>
<name>A0AAD9R0K8_ACRCE</name>
<feature type="transmembrane region" description="Helical" evidence="14">
    <location>
        <begin position="955"/>
        <end position="977"/>
    </location>
</feature>
<feature type="coiled-coil region" evidence="13">
    <location>
        <begin position="1070"/>
        <end position="1097"/>
    </location>
</feature>
<dbReference type="GO" id="GO:1902495">
    <property type="term" value="C:transmembrane transporter complex"/>
    <property type="evidence" value="ECO:0007669"/>
    <property type="project" value="TreeGrafter"/>
</dbReference>
<dbReference type="Pfam" id="PF00520">
    <property type="entry name" value="Ion_trans"/>
    <property type="match status" value="1"/>
</dbReference>
<evidence type="ECO:0000313" key="16">
    <source>
        <dbReference type="EMBL" id="KAK2570565.1"/>
    </source>
</evidence>
<dbReference type="Pfam" id="PF12796">
    <property type="entry name" value="Ank_2"/>
    <property type="match status" value="5"/>
</dbReference>
<keyword evidence="5" id="KW-0677">Repeat</keyword>
<feature type="repeat" description="ANK" evidence="12">
    <location>
        <begin position="307"/>
        <end position="339"/>
    </location>
</feature>
<feature type="domain" description="Ion transport" evidence="15">
    <location>
        <begin position="735"/>
        <end position="986"/>
    </location>
</feature>
<keyword evidence="3" id="KW-0716">Sensory transduction</keyword>
<evidence type="ECO:0000256" key="5">
    <source>
        <dbReference type="ARBA" id="ARBA00022737"/>
    </source>
</evidence>
<feature type="repeat" description="ANK" evidence="12">
    <location>
        <begin position="132"/>
        <end position="164"/>
    </location>
</feature>
<evidence type="ECO:0000313" key="17">
    <source>
        <dbReference type="Proteomes" id="UP001249851"/>
    </source>
</evidence>
<dbReference type="InterPro" id="IPR036770">
    <property type="entry name" value="Ankyrin_rpt-contain_sf"/>
</dbReference>
<dbReference type="Gene3D" id="1.10.287.70">
    <property type="match status" value="1"/>
</dbReference>
<dbReference type="Proteomes" id="UP001249851">
    <property type="component" value="Unassembled WGS sequence"/>
</dbReference>
<dbReference type="PANTHER" id="PTHR47143:SF1">
    <property type="entry name" value="ION_TRANS DOMAIN-CONTAINING PROTEIN"/>
    <property type="match status" value="1"/>
</dbReference>